<name>A0A5B7EVL7_PORTR</name>
<gene>
    <name evidence="1" type="ORF">E2C01_032569</name>
</gene>
<comment type="caution">
    <text evidence="1">The sequence shown here is derived from an EMBL/GenBank/DDBJ whole genome shotgun (WGS) entry which is preliminary data.</text>
</comment>
<organism evidence="1 2">
    <name type="scientific">Portunus trituberculatus</name>
    <name type="common">Swimming crab</name>
    <name type="synonym">Neptunus trituberculatus</name>
    <dbReference type="NCBI Taxonomy" id="210409"/>
    <lineage>
        <taxon>Eukaryota</taxon>
        <taxon>Metazoa</taxon>
        <taxon>Ecdysozoa</taxon>
        <taxon>Arthropoda</taxon>
        <taxon>Crustacea</taxon>
        <taxon>Multicrustacea</taxon>
        <taxon>Malacostraca</taxon>
        <taxon>Eumalacostraca</taxon>
        <taxon>Eucarida</taxon>
        <taxon>Decapoda</taxon>
        <taxon>Pleocyemata</taxon>
        <taxon>Brachyura</taxon>
        <taxon>Eubrachyura</taxon>
        <taxon>Portunoidea</taxon>
        <taxon>Portunidae</taxon>
        <taxon>Portuninae</taxon>
        <taxon>Portunus</taxon>
    </lineage>
</organism>
<accession>A0A5B7EVL7</accession>
<dbReference type="EMBL" id="VSRR010004244">
    <property type="protein sequence ID" value="MPC39050.1"/>
    <property type="molecule type" value="Genomic_DNA"/>
</dbReference>
<reference evidence="1 2" key="1">
    <citation type="submission" date="2019-05" db="EMBL/GenBank/DDBJ databases">
        <title>Another draft genome of Portunus trituberculatus and its Hox gene families provides insights of decapod evolution.</title>
        <authorList>
            <person name="Jeong J.-H."/>
            <person name="Song I."/>
            <person name="Kim S."/>
            <person name="Choi T."/>
            <person name="Kim D."/>
            <person name="Ryu S."/>
            <person name="Kim W."/>
        </authorList>
    </citation>
    <scope>NUCLEOTIDE SEQUENCE [LARGE SCALE GENOMIC DNA]</scope>
    <source>
        <tissue evidence="1">Muscle</tissue>
    </source>
</reference>
<sequence length="176" mass="19261">MLPALLPQDRDQVKAVLRTHAQGLSACQSPAVSTHLNNKPNTPAMIAWLPRVGYLLSRYFNGPTKGKSRFSFRSLLNEAPTPDTKRTQPEFSNAPIKKLHKIVVGVKAEQTCRSFEFTCGMGDRAGQGMMCGRNKARGSRAWCGGNVRAAAWCDDNALCPPTVYLAGGWVWLRVSG</sequence>
<dbReference type="AlphaFoldDB" id="A0A5B7EVL7"/>
<keyword evidence="2" id="KW-1185">Reference proteome</keyword>
<protein>
    <submittedName>
        <fullName evidence="1">Uncharacterized protein</fullName>
    </submittedName>
</protein>
<dbReference type="Proteomes" id="UP000324222">
    <property type="component" value="Unassembled WGS sequence"/>
</dbReference>
<evidence type="ECO:0000313" key="2">
    <source>
        <dbReference type="Proteomes" id="UP000324222"/>
    </source>
</evidence>
<evidence type="ECO:0000313" key="1">
    <source>
        <dbReference type="EMBL" id="MPC39050.1"/>
    </source>
</evidence>
<proteinExistence type="predicted"/>